<gene>
    <name evidence="1" type="ORF">RM541_00760</name>
</gene>
<accession>A0ABU3DMD5</accession>
<sequence>MEIFMSDLYYDILIFINNYKVLPYQVKAYFNTTYKRPLLYNGVPLQTKEKYHFLLFEAIVQQITGVLAVDKNLPSLPIQSQAHLLPEYDFIQAFHNKLEEFHTPEKDNIITEFFTFHNPLPKYSQQDTLDFKKSILSLDKHYKVNSILQERELKNLQQQNKIQWMGTPLELAELIKALIEAKKINGGSEKQVFDFLQLLFTLPFDKREKLQSIRKRSTNLTPLLHELEFHLKQWINRS</sequence>
<proteinExistence type="predicted"/>
<organism evidence="1 2">
    <name type="scientific">Autumnicola psychrophila</name>
    <dbReference type="NCBI Taxonomy" id="3075592"/>
    <lineage>
        <taxon>Bacteria</taxon>
        <taxon>Pseudomonadati</taxon>
        <taxon>Bacteroidota</taxon>
        <taxon>Flavobacteriia</taxon>
        <taxon>Flavobacteriales</taxon>
        <taxon>Flavobacteriaceae</taxon>
        <taxon>Autumnicola</taxon>
    </lineage>
</organism>
<evidence type="ECO:0000313" key="2">
    <source>
        <dbReference type="Proteomes" id="UP001253848"/>
    </source>
</evidence>
<protein>
    <submittedName>
        <fullName evidence="1">RteC domain-containing protein</fullName>
    </submittedName>
</protein>
<keyword evidence="2" id="KW-1185">Reference proteome</keyword>
<name>A0ABU3DMD5_9FLAO</name>
<dbReference type="Pfam" id="PF09357">
    <property type="entry name" value="RteC"/>
    <property type="match status" value="1"/>
</dbReference>
<dbReference type="Proteomes" id="UP001253848">
    <property type="component" value="Unassembled WGS sequence"/>
</dbReference>
<dbReference type="InterPro" id="IPR018534">
    <property type="entry name" value="Tet_reg_excision_RteC"/>
</dbReference>
<dbReference type="EMBL" id="JAVRHN010000001">
    <property type="protein sequence ID" value="MDT0684878.1"/>
    <property type="molecule type" value="Genomic_DNA"/>
</dbReference>
<evidence type="ECO:0000313" key="1">
    <source>
        <dbReference type="EMBL" id="MDT0684878.1"/>
    </source>
</evidence>
<reference evidence="1 2" key="1">
    <citation type="submission" date="2023-09" db="EMBL/GenBank/DDBJ databases">
        <authorList>
            <person name="Rey-Velasco X."/>
        </authorList>
    </citation>
    <scope>NUCLEOTIDE SEQUENCE [LARGE SCALE GENOMIC DNA]</scope>
    <source>
        <strain evidence="1 2">F225</strain>
    </source>
</reference>
<comment type="caution">
    <text evidence="1">The sequence shown here is derived from an EMBL/GenBank/DDBJ whole genome shotgun (WGS) entry which is preliminary data.</text>
</comment>
<dbReference type="RefSeq" id="WP_311498327.1">
    <property type="nucleotide sequence ID" value="NZ_JAVRHN010000001.1"/>
</dbReference>